<dbReference type="EMBL" id="CP039350">
    <property type="protein sequence ID" value="QCD96024.1"/>
    <property type="molecule type" value="Genomic_DNA"/>
</dbReference>
<gene>
    <name evidence="1" type="ORF">DEO72_LG6g726</name>
</gene>
<dbReference type="AlphaFoldDB" id="A0A4D6M837"/>
<protein>
    <submittedName>
        <fullName evidence="1">Uncharacterized protein</fullName>
    </submittedName>
</protein>
<dbReference type="Proteomes" id="UP000501690">
    <property type="component" value="Linkage Group LG6"/>
</dbReference>
<proteinExistence type="predicted"/>
<reference evidence="1 2" key="1">
    <citation type="submission" date="2019-04" db="EMBL/GenBank/DDBJ databases">
        <title>An improved genome assembly and genetic linkage map for asparagus bean, Vigna unguiculata ssp. sesquipedialis.</title>
        <authorList>
            <person name="Xia Q."/>
            <person name="Zhang R."/>
            <person name="Dong Y."/>
        </authorList>
    </citation>
    <scope>NUCLEOTIDE SEQUENCE [LARGE SCALE GENOMIC DNA]</scope>
    <source>
        <tissue evidence="1">Leaf</tissue>
    </source>
</reference>
<accession>A0A4D6M837</accession>
<name>A0A4D6M837_VIGUN</name>
<evidence type="ECO:0000313" key="1">
    <source>
        <dbReference type="EMBL" id="QCD96024.1"/>
    </source>
</evidence>
<organism evidence="1 2">
    <name type="scientific">Vigna unguiculata</name>
    <name type="common">Cowpea</name>
    <dbReference type="NCBI Taxonomy" id="3917"/>
    <lineage>
        <taxon>Eukaryota</taxon>
        <taxon>Viridiplantae</taxon>
        <taxon>Streptophyta</taxon>
        <taxon>Embryophyta</taxon>
        <taxon>Tracheophyta</taxon>
        <taxon>Spermatophyta</taxon>
        <taxon>Magnoliopsida</taxon>
        <taxon>eudicotyledons</taxon>
        <taxon>Gunneridae</taxon>
        <taxon>Pentapetalae</taxon>
        <taxon>rosids</taxon>
        <taxon>fabids</taxon>
        <taxon>Fabales</taxon>
        <taxon>Fabaceae</taxon>
        <taxon>Papilionoideae</taxon>
        <taxon>50 kb inversion clade</taxon>
        <taxon>NPAAA clade</taxon>
        <taxon>indigoferoid/millettioid clade</taxon>
        <taxon>Phaseoleae</taxon>
        <taxon>Vigna</taxon>
    </lineage>
</organism>
<evidence type="ECO:0000313" key="2">
    <source>
        <dbReference type="Proteomes" id="UP000501690"/>
    </source>
</evidence>
<sequence>MCCWCLFASQCISEFALPKRELESVGSFCLRISLKREALSWTKACLAQARDPRLSENSMDDGFCLNSPPRRGISVLGEGWSHPNEKELAQARVRGLMLCYVLAQASKPSLSEMGLDVWTKAFSLSKEKYNGLFPGN</sequence>
<keyword evidence="2" id="KW-1185">Reference proteome</keyword>